<comment type="caution">
    <text evidence="7">The sequence shown here is derived from an EMBL/GenBank/DDBJ whole genome shotgun (WGS) entry which is preliminary data.</text>
</comment>
<evidence type="ECO:0000256" key="3">
    <source>
        <dbReference type="ARBA" id="ARBA00022989"/>
    </source>
</evidence>
<dbReference type="InterPro" id="IPR006603">
    <property type="entry name" value="PQ-loop_rpt"/>
</dbReference>
<dbReference type="SMART" id="SM00679">
    <property type="entry name" value="CTNS"/>
    <property type="match status" value="2"/>
</dbReference>
<feature type="transmembrane region" description="Helical" evidence="6">
    <location>
        <begin position="210"/>
        <end position="229"/>
    </location>
</feature>
<evidence type="ECO:0000313" key="7">
    <source>
        <dbReference type="EMBL" id="PGH17778.1"/>
    </source>
</evidence>
<dbReference type="PANTHER" id="PTHR16201">
    <property type="entry name" value="SEVEN TRANSMEMBRANE PROTEIN 1-RELATED"/>
    <property type="match status" value="1"/>
</dbReference>
<dbReference type="OrthoDB" id="19344at2759"/>
<comment type="subcellular location">
    <subcellularLocation>
        <location evidence="1">Membrane</location>
        <topology evidence="1">Multi-pass membrane protein</topology>
    </subcellularLocation>
</comment>
<dbReference type="Gene3D" id="1.20.1280.290">
    <property type="match status" value="2"/>
</dbReference>
<accession>A0A2B7YA31</accession>
<feature type="transmembrane region" description="Helical" evidence="6">
    <location>
        <begin position="48"/>
        <end position="71"/>
    </location>
</feature>
<dbReference type="AlphaFoldDB" id="A0A2B7YA31"/>
<evidence type="ECO:0008006" key="9">
    <source>
        <dbReference type="Google" id="ProtNLM"/>
    </source>
</evidence>
<feature type="transmembrane region" description="Helical" evidence="6">
    <location>
        <begin position="91"/>
        <end position="118"/>
    </location>
</feature>
<evidence type="ECO:0000256" key="2">
    <source>
        <dbReference type="ARBA" id="ARBA00022692"/>
    </source>
</evidence>
<dbReference type="Proteomes" id="UP000223968">
    <property type="component" value="Unassembled WGS sequence"/>
</dbReference>
<feature type="transmembrane region" description="Helical" evidence="6">
    <location>
        <begin position="139"/>
        <end position="163"/>
    </location>
</feature>
<protein>
    <recommendedName>
        <fullName evidence="9">PQ loop repeat protein</fullName>
    </recommendedName>
</protein>
<dbReference type="GO" id="GO:0016020">
    <property type="term" value="C:membrane"/>
    <property type="evidence" value="ECO:0007669"/>
    <property type="project" value="UniProtKB-SubCell"/>
</dbReference>
<keyword evidence="4 6" id="KW-0472">Membrane</keyword>
<dbReference type="EMBL" id="PDNB01000008">
    <property type="protein sequence ID" value="PGH17778.1"/>
    <property type="molecule type" value="Genomic_DNA"/>
</dbReference>
<gene>
    <name evidence="7" type="ORF">AJ79_00919</name>
</gene>
<sequence length="303" mass="32807">MMDAISPRCKDLASPNPWNFALSLGILFGILLSYLPQHYRIISRRSSFGISPYFILLGTTSGTFAFANILVLPRSEQDIACCKEINGFSCFAGLLGIFQVGVQALCFSIILFLFIIFFPRSTPSHLTKPTPTTAPPFRIALLVGAICILQTIATAIVAIIIVVGHPAQRQLCANVFGIIAAILSSIQYFPQIYTTFLLRRVGSLSIPMMCIQTPGSLVWAASLAARLGTEGWSSWGVYVVTALLQGTLLVMGVYFEYINPSKPESDVDSEEPPPEYDANGIMSIATQQGSEPSEDTPLLQGSG</sequence>
<reference evidence="7 8" key="1">
    <citation type="submission" date="2017-10" db="EMBL/GenBank/DDBJ databases">
        <title>Comparative genomics in systemic dimorphic fungi from Ajellomycetaceae.</title>
        <authorList>
            <person name="Munoz J.F."/>
            <person name="Mcewen J.G."/>
            <person name="Clay O.K."/>
            <person name="Cuomo C.A."/>
        </authorList>
    </citation>
    <scope>NUCLEOTIDE SEQUENCE [LARGE SCALE GENOMIC DNA]</scope>
    <source>
        <strain evidence="7 8">UAMH5409</strain>
    </source>
</reference>
<dbReference type="Pfam" id="PF04193">
    <property type="entry name" value="PQ-loop"/>
    <property type="match status" value="2"/>
</dbReference>
<proteinExistence type="predicted"/>
<feature type="transmembrane region" description="Helical" evidence="6">
    <location>
        <begin position="235"/>
        <end position="255"/>
    </location>
</feature>
<feature type="region of interest" description="Disordered" evidence="5">
    <location>
        <begin position="262"/>
        <end position="303"/>
    </location>
</feature>
<evidence type="ECO:0000256" key="5">
    <source>
        <dbReference type="SAM" id="MobiDB-lite"/>
    </source>
</evidence>
<evidence type="ECO:0000256" key="1">
    <source>
        <dbReference type="ARBA" id="ARBA00004141"/>
    </source>
</evidence>
<feature type="transmembrane region" description="Helical" evidence="6">
    <location>
        <begin position="20"/>
        <end position="36"/>
    </location>
</feature>
<keyword evidence="3 6" id="KW-1133">Transmembrane helix</keyword>
<organism evidence="7 8">
    <name type="scientific">Helicocarpus griseus UAMH5409</name>
    <dbReference type="NCBI Taxonomy" id="1447875"/>
    <lineage>
        <taxon>Eukaryota</taxon>
        <taxon>Fungi</taxon>
        <taxon>Dikarya</taxon>
        <taxon>Ascomycota</taxon>
        <taxon>Pezizomycotina</taxon>
        <taxon>Eurotiomycetes</taxon>
        <taxon>Eurotiomycetidae</taxon>
        <taxon>Onygenales</taxon>
        <taxon>Ajellomycetaceae</taxon>
        <taxon>Helicocarpus</taxon>
    </lineage>
</organism>
<dbReference type="PANTHER" id="PTHR16201:SF11">
    <property type="entry name" value="PQ-LOOP REPEAT-CONTAINING PROTEIN"/>
    <property type="match status" value="1"/>
</dbReference>
<keyword evidence="2 6" id="KW-0812">Transmembrane</keyword>
<dbReference type="InterPro" id="IPR051415">
    <property type="entry name" value="LAAT-1"/>
</dbReference>
<name>A0A2B7YA31_9EURO</name>
<evidence type="ECO:0000256" key="4">
    <source>
        <dbReference type="ARBA" id="ARBA00023136"/>
    </source>
</evidence>
<evidence type="ECO:0000313" key="8">
    <source>
        <dbReference type="Proteomes" id="UP000223968"/>
    </source>
</evidence>
<feature type="transmembrane region" description="Helical" evidence="6">
    <location>
        <begin position="175"/>
        <end position="198"/>
    </location>
</feature>
<evidence type="ECO:0000256" key="6">
    <source>
        <dbReference type="SAM" id="Phobius"/>
    </source>
</evidence>
<keyword evidence="8" id="KW-1185">Reference proteome</keyword>